<dbReference type="Proteomes" id="UP000635565">
    <property type="component" value="Unassembled WGS sequence"/>
</dbReference>
<evidence type="ECO:0000313" key="2">
    <source>
        <dbReference type="Proteomes" id="UP000635565"/>
    </source>
</evidence>
<proteinExistence type="predicted"/>
<keyword evidence="2" id="KW-1185">Reference proteome</keyword>
<sequence>MFQAFLTGGCHGNREKQRIFGAEQKVVGKPLDKAQWICDTTAHETSERKKNKRLSDDETLVSSIVYLDN</sequence>
<comment type="caution">
    <text evidence="1">The sequence shown here is derived from an EMBL/GenBank/DDBJ whole genome shotgun (WGS) entry which is preliminary data.</text>
</comment>
<organism evidence="1 2">
    <name type="scientific">Dictyobacter formicarum</name>
    <dbReference type="NCBI Taxonomy" id="2778368"/>
    <lineage>
        <taxon>Bacteria</taxon>
        <taxon>Bacillati</taxon>
        <taxon>Chloroflexota</taxon>
        <taxon>Ktedonobacteria</taxon>
        <taxon>Ktedonobacterales</taxon>
        <taxon>Dictyobacteraceae</taxon>
        <taxon>Dictyobacter</taxon>
    </lineage>
</organism>
<accession>A0ABQ3VCI3</accession>
<evidence type="ECO:0000313" key="1">
    <source>
        <dbReference type="EMBL" id="GHO82906.1"/>
    </source>
</evidence>
<gene>
    <name evidence="1" type="ORF">KSZ_09120</name>
</gene>
<dbReference type="EMBL" id="BNJJ01000002">
    <property type="protein sequence ID" value="GHO82906.1"/>
    <property type="molecule type" value="Genomic_DNA"/>
</dbReference>
<reference evidence="1 2" key="1">
    <citation type="journal article" date="2021" name="Int. J. Syst. Evol. Microbiol.">
        <title>Reticulibacter mediterranei gen. nov., sp. nov., within the new family Reticulibacteraceae fam. nov., and Ktedonospora formicarum gen. nov., sp. nov., Ktedonobacter robiniae sp. nov., Dictyobacter formicarum sp. nov. and Dictyobacter arantiisoli sp. nov., belonging to the class Ktedonobacteria.</title>
        <authorList>
            <person name="Yabe S."/>
            <person name="Zheng Y."/>
            <person name="Wang C.M."/>
            <person name="Sakai Y."/>
            <person name="Abe K."/>
            <person name="Yokota A."/>
            <person name="Donadio S."/>
            <person name="Cavaletti L."/>
            <person name="Monciardini P."/>
        </authorList>
    </citation>
    <scope>NUCLEOTIDE SEQUENCE [LARGE SCALE GENOMIC DNA]</scope>
    <source>
        <strain evidence="1 2">SOSP1-9</strain>
    </source>
</reference>
<name>A0ABQ3VCI3_9CHLR</name>
<protein>
    <submittedName>
        <fullName evidence="1">Uncharacterized protein</fullName>
    </submittedName>
</protein>